<sequence>MAKNAPIGDGRRIGAVKQRSQTKTSSGHWVKRDSKTGRFMDVKSDGQPFKGIRKER</sequence>
<feature type="compositionally biased region" description="Polar residues" evidence="1">
    <location>
        <begin position="18"/>
        <end position="27"/>
    </location>
</feature>
<evidence type="ECO:0000313" key="3">
    <source>
        <dbReference type="Proteomes" id="UP001449225"/>
    </source>
</evidence>
<comment type="caution">
    <text evidence="2">The sequence shown here is derived from an EMBL/GenBank/DDBJ whole genome shotgun (WGS) entry which is preliminary data.</text>
</comment>
<protein>
    <recommendedName>
        <fullName evidence="4">PBCV-specific basic adaptor domain-containing protein</fullName>
    </recommendedName>
</protein>
<gene>
    <name evidence="2" type="ORF">WNY58_09095</name>
</gene>
<evidence type="ECO:0008006" key="4">
    <source>
        <dbReference type="Google" id="ProtNLM"/>
    </source>
</evidence>
<evidence type="ECO:0000256" key="1">
    <source>
        <dbReference type="SAM" id="MobiDB-lite"/>
    </source>
</evidence>
<name>A0ABU9TS71_9GAMM</name>
<evidence type="ECO:0000313" key="2">
    <source>
        <dbReference type="EMBL" id="MEM5536545.1"/>
    </source>
</evidence>
<feature type="compositionally biased region" description="Basic and acidic residues" evidence="1">
    <location>
        <begin position="30"/>
        <end position="44"/>
    </location>
</feature>
<keyword evidence="3" id="KW-1185">Reference proteome</keyword>
<organism evidence="2 3">
    <name type="scientific">Neptuniibacter pectenicola</name>
    <dbReference type="NCBI Taxonomy" id="1806669"/>
    <lineage>
        <taxon>Bacteria</taxon>
        <taxon>Pseudomonadati</taxon>
        <taxon>Pseudomonadota</taxon>
        <taxon>Gammaproteobacteria</taxon>
        <taxon>Oceanospirillales</taxon>
        <taxon>Oceanospirillaceae</taxon>
        <taxon>Neptuniibacter</taxon>
    </lineage>
</organism>
<feature type="region of interest" description="Disordered" evidence="1">
    <location>
        <begin position="1"/>
        <end position="56"/>
    </location>
</feature>
<dbReference type="Proteomes" id="UP001449225">
    <property type="component" value="Unassembled WGS sequence"/>
</dbReference>
<accession>A0ABU9TS71</accession>
<reference evidence="2 3" key="1">
    <citation type="submission" date="2024-03" db="EMBL/GenBank/DDBJ databases">
        <title>Community enrichment and isolation of bacterial strains for fucoidan degradation.</title>
        <authorList>
            <person name="Sichert A."/>
        </authorList>
    </citation>
    <scope>NUCLEOTIDE SEQUENCE [LARGE SCALE GENOMIC DNA]</scope>
    <source>
        <strain evidence="2 3">AS76</strain>
    </source>
</reference>
<dbReference type="RefSeq" id="WP_342854347.1">
    <property type="nucleotide sequence ID" value="NZ_JBBMRA010000007.1"/>
</dbReference>
<proteinExistence type="predicted"/>
<dbReference type="EMBL" id="JBBMRA010000007">
    <property type="protein sequence ID" value="MEM5536545.1"/>
    <property type="molecule type" value="Genomic_DNA"/>
</dbReference>